<dbReference type="HOGENOM" id="CLU_470332_0_0_1"/>
<dbReference type="Gene3D" id="1.25.40.20">
    <property type="entry name" value="Ankyrin repeat-containing domain"/>
    <property type="match status" value="1"/>
</dbReference>
<dbReference type="CTD" id="20206297"/>
<dbReference type="PANTHER" id="PTHR46464">
    <property type="entry name" value="ANK_REP_REGION DOMAIN-CONTAINING PROTEIN"/>
    <property type="match status" value="1"/>
</dbReference>
<gene>
    <name evidence="2" type="primary">20206297</name>
    <name evidence="1" type="ORF">HELRODRAFT_177539</name>
</gene>
<dbReference type="InterPro" id="IPR016024">
    <property type="entry name" value="ARM-type_fold"/>
</dbReference>
<dbReference type="SMART" id="SM00248">
    <property type="entry name" value="ANK"/>
    <property type="match status" value="2"/>
</dbReference>
<protein>
    <submittedName>
        <fullName evidence="1 2">Uncharacterized protein</fullName>
    </submittedName>
</protein>
<reference evidence="2" key="3">
    <citation type="submission" date="2015-06" db="UniProtKB">
        <authorList>
            <consortium name="EnsemblMetazoa"/>
        </authorList>
    </citation>
    <scope>IDENTIFICATION</scope>
</reference>
<dbReference type="InterPro" id="IPR002110">
    <property type="entry name" value="Ankyrin_rpt"/>
</dbReference>
<evidence type="ECO:0000313" key="3">
    <source>
        <dbReference type="Proteomes" id="UP000015101"/>
    </source>
</evidence>
<dbReference type="EMBL" id="KB097269">
    <property type="protein sequence ID" value="ESN97889.1"/>
    <property type="molecule type" value="Genomic_DNA"/>
</dbReference>
<dbReference type="KEGG" id="hro:HELRODRAFT_177539"/>
<reference evidence="1 3" key="2">
    <citation type="journal article" date="2013" name="Nature">
        <title>Insights into bilaterian evolution from three spiralian genomes.</title>
        <authorList>
            <person name="Simakov O."/>
            <person name="Marletaz F."/>
            <person name="Cho S.J."/>
            <person name="Edsinger-Gonzales E."/>
            <person name="Havlak P."/>
            <person name="Hellsten U."/>
            <person name="Kuo D.H."/>
            <person name="Larsson T."/>
            <person name="Lv J."/>
            <person name="Arendt D."/>
            <person name="Savage R."/>
            <person name="Osoegawa K."/>
            <person name="de Jong P."/>
            <person name="Grimwood J."/>
            <person name="Chapman J.A."/>
            <person name="Shapiro H."/>
            <person name="Aerts A."/>
            <person name="Otillar R.P."/>
            <person name="Terry A.Y."/>
            <person name="Boore J.L."/>
            <person name="Grigoriev I.V."/>
            <person name="Lindberg D.R."/>
            <person name="Seaver E.C."/>
            <person name="Weisblat D.A."/>
            <person name="Putnam N.H."/>
            <person name="Rokhsar D.S."/>
        </authorList>
    </citation>
    <scope>NUCLEOTIDE SEQUENCE</scope>
</reference>
<evidence type="ECO:0000313" key="2">
    <source>
        <dbReference type="EnsemblMetazoa" id="HelroP177539"/>
    </source>
</evidence>
<name>T1FBU8_HELRO</name>
<dbReference type="STRING" id="6412.T1FBU8"/>
<dbReference type="RefSeq" id="XP_009023964.1">
    <property type="nucleotide sequence ID" value="XM_009025716.1"/>
</dbReference>
<dbReference type="PANTHER" id="PTHR46464:SF2">
    <property type="entry name" value="ANKYRIN AND ARMADILLO REPEAT-CONTAINING PROTEIN"/>
    <property type="match status" value="1"/>
</dbReference>
<dbReference type="InterPro" id="IPR011989">
    <property type="entry name" value="ARM-like"/>
</dbReference>
<dbReference type="GeneID" id="20206297"/>
<evidence type="ECO:0000313" key="1">
    <source>
        <dbReference type="EMBL" id="ESN97889.1"/>
    </source>
</evidence>
<dbReference type="AlphaFoldDB" id="T1FBU8"/>
<dbReference type="InterPro" id="IPR036770">
    <property type="entry name" value="Ankyrin_rpt-contain_sf"/>
</dbReference>
<dbReference type="EnsemblMetazoa" id="HelroT177539">
    <property type="protein sequence ID" value="HelroP177539"/>
    <property type="gene ID" value="HelroG177539"/>
</dbReference>
<dbReference type="Gene3D" id="1.25.10.10">
    <property type="entry name" value="Leucine-rich Repeat Variant"/>
    <property type="match status" value="1"/>
</dbReference>
<organism evidence="2 3">
    <name type="scientific">Helobdella robusta</name>
    <name type="common">Californian leech</name>
    <dbReference type="NCBI Taxonomy" id="6412"/>
    <lineage>
        <taxon>Eukaryota</taxon>
        <taxon>Metazoa</taxon>
        <taxon>Spiralia</taxon>
        <taxon>Lophotrochozoa</taxon>
        <taxon>Annelida</taxon>
        <taxon>Clitellata</taxon>
        <taxon>Hirudinea</taxon>
        <taxon>Rhynchobdellida</taxon>
        <taxon>Glossiphoniidae</taxon>
        <taxon>Helobdella</taxon>
    </lineage>
</organism>
<dbReference type="InterPro" id="IPR043379">
    <property type="entry name" value="ANKAR"/>
</dbReference>
<dbReference type="Proteomes" id="UP000015101">
    <property type="component" value="Unassembled WGS sequence"/>
</dbReference>
<sequence length="580" mass="65923">MQDSCCSYIRKECLKFLESSSRKSDGNNNSNDEKELPMIKLNGKIYIMLPLNATKRPAEWVSHLQNELEILKSKTLAPLNDITVNEIFKTKCGYKEAARCKASLSRALLTSSRQCILSLFTSLARKCHNFRKLVSSPNNKNNDSNDEIENYLTIDKNTKIGSTDGEEYKEYKVITNNSIKSYGAKIDASKMKNSDNDRNGEEGDNISIIEEVAINNFVYLMSAIFEMGCEISEKINGHTLLHLSCACGSHETTRFLINRRMMTSSRDEFGWLPIHHSSFSDYVLITRCIIHSSQLGQTEHFESDMSLDDDAANDMNILDARTNDNNQYTSIMLCAVSGALETFKLLKTFGADLGLLDCHQNGIVELSVYNLKFDMVKYYLESGVNRLISLLQNFGITNFKVKELIASVLLNLCKSDNVKKLISDIPTSADAIVKLFSSDDDFTKWRTCQLINHLLELMMTSLVEAGCIILLASQLRTSSTNDVLLNTLLTTQLLCYNCSNNQEKMMEEGMVEMVMELMRRNDFEMIFSAFELDVNIFIDEVKLSAIQTLRSMANNNEKTKMYIMMLHENKHVEITRLQHF</sequence>
<reference evidence="3" key="1">
    <citation type="submission" date="2012-12" db="EMBL/GenBank/DDBJ databases">
        <authorList>
            <person name="Hellsten U."/>
            <person name="Grimwood J."/>
            <person name="Chapman J.A."/>
            <person name="Shapiro H."/>
            <person name="Aerts A."/>
            <person name="Otillar R.P."/>
            <person name="Terry A.Y."/>
            <person name="Boore J.L."/>
            <person name="Simakov O."/>
            <person name="Marletaz F."/>
            <person name="Cho S.-J."/>
            <person name="Edsinger-Gonzales E."/>
            <person name="Havlak P."/>
            <person name="Kuo D.-H."/>
            <person name="Larsson T."/>
            <person name="Lv J."/>
            <person name="Arendt D."/>
            <person name="Savage R."/>
            <person name="Osoegawa K."/>
            <person name="de Jong P."/>
            <person name="Lindberg D.R."/>
            <person name="Seaver E.C."/>
            <person name="Weisblat D.A."/>
            <person name="Putnam N.H."/>
            <person name="Grigoriev I.V."/>
            <person name="Rokhsar D.S."/>
        </authorList>
    </citation>
    <scope>NUCLEOTIDE SEQUENCE</scope>
</reference>
<keyword evidence="3" id="KW-1185">Reference proteome</keyword>
<accession>T1FBU8</accession>
<dbReference type="SUPFAM" id="SSF48371">
    <property type="entry name" value="ARM repeat"/>
    <property type="match status" value="1"/>
</dbReference>
<dbReference type="SUPFAM" id="SSF48403">
    <property type="entry name" value="Ankyrin repeat"/>
    <property type="match status" value="1"/>
</dbReference>
<dbReference type="InParanoid" id="T1FBU8"/>
<proteinExistence type="predicted"/>
<dbReference type="EMBL" id="AMQM01006093">
    <property type="status" value="NOT_ANNOTATED_CDS"/>
    <property type="molecule type" value="Genomic_DNA"/>
</dbReference>